<name>A0A418Y6J6_9BURK</name>
<reference evidence="1 2" key="1">
    <citation type="submission" date="2018-09" db="EMBL/GenBank/DDBJ databases">
        <authorList>
            <person name="Zhu H."/>
        </authorList>
    </citation>
    <scope>NUCLEOTIDE SEQUENCE [LARGE SCALE GENOMIC DNA]</scope>
    <source>
        <strain evidence="1 2">K1S02-61</strain>
    </source>
</reference>
<evidence type="ECO:0000313" key="1">
    <source>
        <dbReference type="EMBL" id="RJG23454.1"/>
    </source>
</evidence>
<dbReference type="AlphaFoldDB" id="A0A418Y6J6"/>
<comment type="caution">
    <text evidence="1">The sequence shown here is derived from an EMBL/GenBank/DDBJ whole genome shotgun (WGS) entry which is preliminary data.</text>
</comment>
<evidence type="ECO:0000313" key="2">
    <source>
        <dbReference type="Proteomes" id="UP000284006"/>
    </source>
</evidence>
<keyword evidence="2" id="KW-1185">Reference proteome</keyword>
<organism evidence="1 2">
    <name type="scientific">Massilia cavernae</name>
    <dbReference type="NCBI Taxonomy" id="2320864"/>
    <lineage>
        <taxon>Bacteria</taxon>
        <taxon>Pseudomonadati</taxon>
        <taxon>Pseudomonadota</taxon>
        <taxon>Betaproteobacteria</taxon>
        <taxon>Burkholderiales</taxon>
        <taxon>Oxalobacteraceae</taxon>
        <taxon>Telluria group</taxon>
        <taxon>Massilia</taxon>
    </lineage>
</organism>
<protein>
    <submittedName>
        <fullName evidence="1">Uncharacterized protein</fullName>
    </submittedName>
</protein>
<sequence>MKCLDKVPVSAKIDRKIMSIDLDGLVRLALAKVAVRIEKTVGPLNSNTAQEHERRVAELEVEAVLAKLSLQEHCEHDFPGLGLHSNMLTFCRKCGAEVAGGRIEDLRPISSEELDKIMRLSDVDN</sequence>
<dbReference type="EMBL" id="QYUP01000043">
    <property type="protein sequence ID" value="RJG23454.1"/>
    <property type="molecule type" value="Genomic_DNA"/>
</dbReference>
<accession>A0A418Y6J6</accession>
<proteinExistence type="predicted"/>
<dbReference type="Proteomes" id="UP000284006">
    <property type="component" value="Unassembled WGS sequence"/>
</dbReference>
<gene>
    <name evidence="1" type="ORF">D3872_04685</name>
</gene>